<dbReference type="Proteomes" id="UP000828390">
    <property type="component" value="Unassembled WGS sequence"/>
</dbReference>
<dbReference type="AlphaFoldDB" id="A0A9D4FUB2"/>
<evidence type="ECO:0000313" key="1">
    <source>
        <dbReference type="EMBL" id="KAH3805165.1"/>
    </source>
</evidence>
<reference evidence="1" key="1">
    <citation type="journal article" date="2019" name="bioRxiv">
        <title>The Genome of the Zebra Mussel, Dreissena polymorpha: A Resource for Invasive Species Research.</title>
        <authorList>
            <person name="McCartney M.A."/>
            <person name="Auch B."/>
            <person name="Kono T."/>
            <person name="Mallez S."/>
            <person name="Zhang Y."/>
            <person name="Obille A."/>
            <person name="Becker A."/>
            <person name="Abrahante J.E."/>
            <person name="Garbe J."/>
            <person name="Badalamenti J.P."/>
            <person name="Herman A."/>
            <person name="Mangelson H."/>
            <person name="Liachko I."/>
            <person name="Sullivan S."/>
            <person name="Sone E.D."/>
            <person name="Koren S."/>
            <person name="Silverstein K.A.T."/>
            <person name="Beckman K.B."/>
            <person name="Gohl D.M."/>
        </authorList>
    </citation>
    <scope>NUCLEOTIDE SEQUENCE</scope>
    <source>
        <strain evidence="1">Duluth1</strain>
        <tissue evidence="1">Whole animal</tissue>
    </source>
</reference>
<accession>A0A9D4FUB2</accession>
<name>A0A9D4FUB2_DREPO</name>
<proteinExistence type="predicted"/>
<comment type="caution">
    <text evidence="1">The sequence shown here is derived from an EMBL/GenBank/DDBJ whole genome shotgun (WGS) entry which is preliminary data.</text>
</comment>
<feature type="non-terminal residue" evidence="1">
    <location>
        <position position="74"/>
    </location>
</feature>
<dbReference type="EMBL" id="JAIWYP010000006">
    <property type="protein sequence ID" value="KAH3805165.1"/>
    <property type="molecule type" value="Genomic_DNA"/>
</dbReference>
<protein>
    <submittedName>
        <fullName evidence="1">Uncharacterized protein</fullName>
    </submittedName>
</protein>
<organism evidence="1 2">
    <name type="scientific">Dreissena polymorpha</name>
    <name type="common">Zebra mussel</name>
    <name type="synonym">Mytilus polymorpha</name>
    <dbReference type="NCBI Taxonomy" id="45954"/>
    <lineage>
        <taxon>Eukaryota</taxon>
        <taxon>Metazoa</taxon>
        <taxon>Spiralia</taxon>
        <taxon>Lophotrochozoa</taxon>
        <taxon>Mollusca</taxon>
        <taxon>Bivalvia</taxon>
        <taxon>Autobranchia</taxon>
        <taxon>Heteroconchia</taxon>
        <taxon>Euheterodonta</taxon>
        <taxon>Imparidentia</taxon>
        <taxon>Neoheterodontei</taxon>
        <taxon>Myida</taxon>
        <taxon>Dreissenoidea</taxon>
        <taxon>Dreissenidae</taxon>
        <taxon>Dreissena</taxon>
    </lineage>
</organism>
<keyword evidence="2" id="KW-1185">Reference proteome</keyword>
<evidence type="ECO:0000313" key="2">
    <source>
        <dbReference type="Proteomes" id="UP000828390"/>
    </source>
</evidence>
<gene>
    <name evidence="1" type="ORF">DPMN_133461</name>
</gene>
<sequence length="74" mass="8317">MRAGWLAGWQAGWRNKLNKCLNVILADFEIGLPLQRCMYLEHRKKALANSIDPDETPHDAVSHQGLCCLLKGIS</sequence>
<reference evidence="1" key="2">
    <citation type="submission" date="2020-11" db="EMBL/GenBank/DDBJ databases">
        <authorList>
            <person name="McCartney M.A."/>
            <person name="Auch B."/>
            <person name="Kono T."/>
            <person name="Mallez S."/>
            <person name="Becker A."/>
            <person name="Gohl D.M."/>
            <person name="Silverstein K.A.T."/>
            <person name="Koren S."/>
            <person name="Bechman K.B."/>
            <person name="Herman A."/>
            <person name="Abrahante J.E."/>
            <person name="Garbe J."/>
        </authorList>
    </citation>
    <scope>NUCLEOTIDE SEQUENCE</scope>
    <source>
        <strain evidence="1">Duluth1</strain>
        <tissue evidence="1">Whole animal</tissue>
    </source>
</reference>